<gene>
    <name evidence="2" type="ORF">SEPMUDRAFT_134130</name>
</gene>
<dbReference type="RefSeq" id="XP_016760363.1">
    <property type="nucleotide sequence ID" value="XM_016902611.1"/>
</dbReference>
<dbReference type="EMBL" id="KB456265">
    <property type="protein sequence ID" value="EMF12242.1"/>
    <property type="molecule type" value="Genomic_DNA"/>
</dbReference>
<dbReference type="OrthoDB" id="3648309at2759"/>
<organism evidence="2 3">
    <name type="scientific">Sphaerulina musiva (strain SO2202)</name>
    <name type="common">Poplar stem canker fungus</name>
    <name type="synonym">Septoria musiva</name>
    <dbReference type="NCBI Taxonomy" id="692275"/>
    <lineage>
        <taxon>Eukaryota</taxon>
        <taxon>Fungi</taxon>
        <taxon>Dikarya</taxon>
        <taxon>Ascomycota</taxon>
        <taxon>Pezizomycotina</taxon>
        <taxon>Dothideomycetes</taxon>
        <taxon>Dothideomycetidae</taxon>
        <taxon>Mycosphaerellales</taxon>
        <taxon>Mycosphaerellaceae</taxon>
        <taxon>Sphaerulina</taxon>
    </lineage>
</organism>
<name>N1QG24_SPHMS</name>
<dbReference type="Proteomes" id="UP000016931">
    <property type="component" value="Unassembled WGS sequence"/>
</dbReference>
<dbReference type="HOGENOM" id="CLU_1526106_0_0_1"/>
<dbReference type="GeneID" id="27899748"/>
<evidence type="ECO:0000256" key="1">
    <source>
        <dbReference type="SAM" id="MobiDB-lite"/>
    </source>
</evidence>
<dbReference type="AlphaFoldDB" id="N1QG24"/>
<evidence type="ECO:0000313" key="2">
    <source>
        <dbReference type="EMBL" id="EMF12242.1"/>
    </source>
</evidence>
<proteinExistence type="predicted"/>
<protein>
    <submittedName>
        <fullName evidence="2">Uncharacterized protein</fullName>
    </submittedName>
</protein>
<evidence type="ECO:0000313" key="3">
    <source>
        <dbReference type="Proteomes" id="UP000016931"/>
    </source>
</evidence>
<feature type="region of interest" description="Disordered" evidence="1">
    <location>
        <begin position="63"/>
        <end position="141"/>
    </location>
</feature>
<keyword evidence="3" id="KW-1185">Reference proteome</keyword>
<sequence length="176" mass="19798">MRMWFQGLGRDRYLPHSFATIGMPDRRLLRSSSPHYHFRPKPLGEQNGFAMISCDIASRCTLRRDASSKKKTKRATADAISPEPDSGDEIVMGSDGDGLDSGDASDRGESFPDAFPTRTPFATRYLRSPAPDNTPGAGDQYGVPLDLTIHVSRLSFERQRENFRSERHYFQATRAR</sequence>
<accession>N1QG24</accession>
<reference evidence="2 3" key="1">
    <citation type="journal article" date="2012" name="PLoS Pathog.">
        <title>Diverse lifestyles and strategies of plant pathogenesis encoded in the genomes of eighteen Dothideomycetes fungi.</title>
        <authorList>
            <person name="Ohm R.A."/>
            <person name="Feau N."/>
            <person name="Henrissat B."/>
            <person name="Schoch C.L."/>
            <person name="Horwitz B.A."/>
            <person name="Barry K.W."/>
            <person name="Condon B.J."/>
            <person name="Copeland A.C."/>
            <person name="Dhillon B."/>
            <person name="Glaser F."/>
            <person name="Hesse C.N."/>
            <person name="Kosti I."/>
            <person name="LaButti K."/>
            <person name="Lindquist E.A."/>
            <person name="Lucas S."/>
            <person name="Salamov A.A."/>
            <person name="Bradshaw R.E."/>
            <person name="Ciuffetti L."/>
            <person name="Hamelin R.C."/>
            <person name="Kema G.H.J."/>
            <person name="Lawrence C."/>
            <person name="Scott J.A."/>
            <person name="Spatafora J.W."/>
            <person name="Turgeon B.G."/>
            <person name="de Wit P.J.G.M."/>
            <person name="Zhong S."/>
            <person name="Goodwin S.B."/>
            <person name="Grigoriev I.V."/>
        </authorList>
    </citation>
    <scope>NUCLEOTIDE SEQUENCE [LARGE SCALE GENOMIC DNA]</scope>
    <source>
        <strain evidence="2 3">SO2202</strain>
    </source>
</reference>